<comment type="caution">
    <text evidence="5">The sequence shown here is derived from an EMBL/GenBank/DDBJ whole genome shotgun (WGS) entry which is preliminary data.</text>
</comment>
<dbReference type="SUPFAM" id="SSF51445">
    <property type="entry name" value="(Trans)glycosidases"/>
    <property type="match status" value="1"/>
</dbReference>
<dbReference type="InterPro" id="IPR017853">
    <property type="entry name" value="GH"/>
</dbReference>
<name>A0A2H0UHF3_9BACT</name>
<dbReference type="Gene3D" id="3.20.20.80">
    <property type="entry name" value="Glycosidases"/>
    <property type="match status" value="1"/>
</dbReference>
<dbReference type="GO" id="GO:0016740">
    <property type="term" value="F:transferase activity"/>
    <property type="evidence" value="ECO:0007669"/>
    <property type="project" value="UniProtKB-KW"/>
</dbReference>
<evidence type="ECO:0000256" key="4">
    <source>
        <dbReference type="RuleBase" id="RU003690"/>
    </source>
</evidence>
<keyword evidence="2" id="KW-0378">Hydrolase</keyword>
<dbReference type="EMBL" id="PFBG01000024">
    <property type="protein sequence ID" value="PIR85844.1"/>
    <property type="molecule type" value="Genomic_DNA"/>
</dbReference>
<evidence type="ECO:0000256" key="1">
    <source>
        <dbReference type="ARBA" id="ARBA00010838"/>
    </source>
</evidence>
<dbReference type="PANTHER" id="PTHR10353">
    <property type="entry name" value="GLYCOSYL HYDROLASE"/>
    <property type="match status" value="1"/>
</dbReference>
<proteinExistence type="inferred from homology"/>
<evidence type="ECO:0000256" key="3">
    <source>
        <dbReference type="ARBA" id="ARBA00023295"/>
    </source>
</evidence>
<evidence type="ECO:0000256" key="2">
    <source>
        <dbReference type="ARBA" id="ARBA00022801"/>
    </source>
</evidence>
<sequence length="410" mass="47729">MDKNLRFPDGFYWGAATASYQVEGGIENTDWAKAARDGRVPMCGRACDHYNRYEADFDLAKELGHNAHRFSVEWARIEPEEGKFDESAIEHYRAVLQALRARNIEPFITLWHFTLPLWFSEKGGFERKDSPEIFARYCAYVVEKLGDLCNNFSTINEPSVYGSNGWLRGSWPPFKRFALTDMVSITNSGRTFESKANKGIKPLFTWSRVMKNLARANNAAYTSIKKVKPSSNINFVHHVIVFDSNWNPFNKLKAYVANTMWTHKFMKRTKGHYDSIGLNYYFYTQFGDKRKWRKTDMDWNFAPEHIYDALMMLKRYHKPIYISEAGLADSTDAGRAEYITRQVQGALRAISDGVDVRSHIYWSLLDNYEWALGFEKRFGLIEVDYETLERKIRPSAYVYKRIIEANGLIQ</sequence>
<evidence type="ECO:0000313" key="5">
    <source>
        <dbReference type="EMBL" id="PIR85844.1"/>
    </source>
</evidence>
<dbReference type="AlphaFoldDB" id="A0A2H0UHF3"/>
<evidence type="ECO:0000313" key="6">
    <source>
        <dbReference type="Proteomes" id="UP000229612"/>
    </source>
</evidence>
<comment type="similarity">
    <text evidence="1 4">Belongs to the glycosyl hydrolase 1 family.</text>
</comment>
<dbReference type="PRINTS" id="PR00131">
    <property type="entry name" value="GLHYDRLASE1"/>
</dbReference>
<dbReference type="InterPro" id="IPR001360">
    <property type="entry name" value="Glyco_hydro_1"/>
</dbReference>
<dbReference type="PANTHER" id="PTHR10353:SF209">
    <property type="entry name" value="GALACTOLIPID GALACTOSYLTRANSFERASE SFR2, CHLOROPLASTIC"/>
    <property type="match status" value="1"/>
</dbReference>
<accession>A0A2H0UHF3</accession>
<dbReference type="GO" id="GO:0005975">
    <property type="term" value="P:carbohydrate metabolic process"/>
    <property type="evidence" value="ECO:0007669"/>
    <property type="project" value="InterPro"/>
</dbReference>
<protein>
    <submittedName>
        <fullName evidence="5">Glycosyl transferase</fullName>
    </submittedName>
</protein>
<dbReference type="InterPro" id="IPR033132">
    <property type="entry name" value="GH_1_N_CS"/>
</dbReference>
<dbReference type="Proteomes" id="UP000229612">
    <property type="component" value="Unassembled WGS sequence"/>
</dbReference>
<dbReference type="GO" id="GO:0008422">
    <property type="term" value="F:beta-glucosidase activity"/>
    <property type="evidence" value="ECO:0007669"/>
    <property type="project" value="TreeGrafter"/>
</dbReference>
<gene>
    <name evidence="5" type="ORF">COU14_02210</name>
</gene>
<organism evidence="5 6">
    <name type="scientific">Candidatus Kaiserbacteria bacterium CG10_big_fil_rev_8_21_14_0_10_44_10</name>
    <dbReference type="NCBI Taxonomy" id="1974606"/>
    <lineage>
        <taxon>Bacteria</taxon>
        <taxon>Candidatus Kaiseribacteriota</taxon>
    </lineage>
</organism>
<keyword evidence="5" id="KW-0808">Transferase</keyword>
<keyword evidence="3" id="KW-0326">Glycosidase</keyword>
<reference evidence="6" key="1">
    <citation type="submission" date="2017-09" db="EMBL/GenBank/DDBJ databases">
        <title>Depth-based differentiation of microbial function through sediment-hosted aquifers and enrichment of novel symbionts in the deep terrestrial subsurface.</title>
        <authorList>
            <person name="Probst A.J."/>
            <person name="Ladd B."/>
            <person name="Jarett J.K."/>
            <person name="Geller-Mcgrath D.E."/>
            <person name="Sieber C.M.K."/>
            <person name="Emerson J.B."/>
            <person name="Anantharaman K."/>
            <person name="Thomas B.C."/>
            <person name="Malmstrom R."/>
            <person name="Stieglmeier M."/>
            <person name="Klingl A."/>
            <person name="Woyke T."/>
            <person name="Ryan C.M."/>
            <person name="Banfield J.F."/>
        </authorList>
    </citation>
    <scope>NUCLEOTIDE SEQUENCE [LARGE SCALE GENOMIC DNA]</scope>
</reference>
<dbReference type="PROSITE" id="PS00653">
    <property type="entry name" value="GLYCOSYL_HYDROL_F1_2"/>
    <property type="match status" value="1"/>
</dbReference>
<dbReference type="Pfam" id="PF00232">
    <property type="entry name" value="Glyco_hydro_1"/>
    <property type="match status" value="2"/>
</dbReference>